<dbReference type="GO" id="GO:0004601">
    <property type="term" value="F:peroxidase activity"/>
    <property type="evidence" value="ECO:0007669"/>
    <property type="project" value="UniProtKB-KW"/>
</dbReference>
<comment type="similarity">
    <text evidence="6">Belongs to the DyP-type peroxidase family.</text>
</comment>
<feature type="domain" description="Dyp-type peroxidase N-terminal" evidence="7">
    <location>
        <begin position="18"/>
        <end position="142"/>
    </location>
</feature>
<proteinExistence type="inferred from homology"/>
<dbReference type="RefSeq" id="WP_211321355.1">
    <property type="nucleotide sequence ID" value="NZ_QKLU01000003.1"/>
</dbReference>
<dbReference type="AlphaFoldDB" id="A0A318UH38"/>
<reference evidence="9 10" key="1">
    <citation type="submission" date="2018-06" db="EMBL/GenBank/DDBJ databases">
        <title>Genomic Encyclopedia of Archaeal and Bacterial Type Strains, Phase II (KMG-II): from individual species to whole genera.</title>
        <authorList>
            <person name="Goeker M."/>
        </authorList>
    </citation>
    <scope>NUCLEOTIDE SEQUENCE [LARGE SCALE GENOMIC DNA]</scope>
    <source>
        <strain evidence="9 10">DSM 27372</strain>
    </source>
</reference>
<keyword evidence="3" id="KW-0479">Metal-binding</keyword>
<dbReference type="InterPro" id="IPR048328">
    <property type="entry name" value="Dyp_perox_C"/>
</dbReference>
<gene>
    <name evidence="9" type="ORF">B0O44_103286</name>
</gene>
<evidence type="ECO:0000256" key="5">
    <source>
        <dbReference type="ARBA" id="ARBA00023004"/>
    </source>
</evidence>
<name>A0A318UH38_9SPHI</name>
<feature type="domain" description="Dyp-type peroxidase C-terminal" evidence="8">
    <location>
        <begin position="146"/>
        <end position="308"/>
    </location>
</feature>
<evidence type="ECO:0000256" key="1">
    <source>
        <dbReference type="ARBA" id="ARBA00001970"/>
    </source>
</evidence>
<dbReference type="Pfam" id="PF04261">
    <property type="entry name" value="Dyp_perox_N"/>
    <property type="match status" value="1"/>
</dbReference>
<evidence type="ECO:0000259" key="8">
    <source>
        <dbReference type="Pfam" id="PF20628"/>
    </source>
</evidence>
<keyword evidence="4" id="KW-0560">Oxidoreductase</keyword>
<comment type="caution">
    <text evidence="9">The sequence shown here is derived from an EMBL/GenBank/DDBJ whole genome shotgun (WGS) entry which is preliminary data.</text>
</comment>
<sequence length="325" mass="36383">MMKRPIVQEPQNITDYPNNNTIFAVWKFKQNAAVKNAFQELCGLVANLNHSFTIRVPDGRSSCVMGIGYDAWIQLSLPKPLPRELKNFEAISGSKHVAVATPGDLHFHLRGTDMSVCFDMMSAITQVLSPVADCLEEVHGFRYWDGRSILGFVDGTENPIGDQRQFFATVGEEDPAYKGGSYLFVQKYLHNMQDWTKLPVEAQEKVIGRYKMSDIEMPDEVKPDNSHSALAALEDEYGNELKIVRDNMPFGSPAKNEVGTYFIAYANTFSTTRKMLERMFIGVPEGNYDRILDFSTAQTGSLFFAPSLNVLKAYSAEDTAQGNNS</sequence>
<keyword evidence="2 9" id="KW-0575">Peroxidase</keyword>
<dbReference type="PANTHER" id="PTHR30521">
    <property type="entry name" value="DEFERROCHELATASE/PEROXIDASE"/>
    <property type="match status" value="1"/>
</dbReference>
<dbReference type="Pfam" id="PF20628">
    <property type="entry name" value="Dyp_perox_C"/>
    <property type="match status" value="1"/>
</dbReference>
<dbReference type="GO" id="GO:0020037">
    <property type="term" value="F:heme binding"/>
    <property type="evidence" value="ECO:0007669"/>
    <property type="project" value="InterPro"/>
</dbReference>
<keyword evidence="10" id="KW-1185">Reference proteome</keyword>
<dbReference type="Proteomes" id="UP000248198">
    <property type="component" value="Unassembled WGS sequence"/>
</dbReference>
<evidence type="ECO:0000256" key="2">
    <source>
        <dbReference type="ARBA" id="ARBA00022559"/>
    </source>
</evidence>
<dbReference type="NCBIfam" id="TIGR01413">
    <property type="entry name" value="Dyp_perox_fam"/>
    <property type="match status" value="1"/>
</dbReference>
<dbReference type="PANTHER" id="PTHR30521:SF0">
    <property type="entry name" value="DYP-TYPE PEROXIDASE FAMILY PROTEIN"/>
    <property type="match status" value="1"/>
</dbReference>
<keyword evidence="5" id="KW-0408">Iron</keyword>
<evidence type="ECO:0000256" key="3">
    <source>
        <dbReference type="ARBA" id="ARBA00022723"/>
    </source>
</evidence>
<accession>A0A318UH38</accession>
<comment type="cofactor">
    <cofactor evidence="1">
        <name>heme b</name>
        <dbReference type="ChEBI" id="CHEBI:60344"/>
    </cofactor>
</comment>
<dbReference type="InterPro" id="IPR006314">
    <property type="entry name" value="Dyp_peroxidase"/>
</dbReference>
<evidence type="ECO:0000259" key="7">
    <source>
        <dbReference type="Pfam" id="PF04261"/>
    </source>
</evidence>
<dbReference type="GO" id="GO:0005829">
    <property type="term" value="C:cytosol"/>
    <property type="evidence" value="ECO:0007669"/>
    <property type="project" value="TreeGrafter"/>
</dbReference>
<evidence type="ECO:0000256" key="6">
    <source>
        <dbReference type="ARBA" id="ARBA00025737"/>
    </source>
</evidence>
<dbReference type="SUPFAM" id="SSF54909">
    <property type="entry name" value="Dimeric alpha+beta barrel"/>
    <property type="match status" value="1"/>
</dbReference>
<dbReference type="PROSITE" id="PS51404">
    <property type="entry name" value="DYP_PEROXIDASE"/>
    <property type="match status" value="1"/>
</dbReference>
<organism evidence="9 10">
    <name type="scientific">Pedobacter nutrimenti</name>
    <dbReference type="NCBI Taxonomy" id="1241337"/>
    <lineage>
        <taxon>Bacteria</taxon>
        <taxon>Pseudomonadati</taxon>
        <taxon>Bacteroidota</taxon>
        <taxon>Sphingobacteriia</taxon>
        <taxon>Sphingobacteriales</taxon>
        <taxon>Sphingobacteriaceae</taxon>
        <taxon>Pedobacter</taxon>
    </lineage>
</organism>
<dbReference type="InterPro" id="IPR048327">
    <property type="entry name" value="Dyp_perox_N"/>
</dbReference>
<protein>
    <submittedName>
        <fullName evidence="9">Putative iron-dependent peroxidase</fullName>
    </submittedName>
</protein>
<evidence type="ECO:0000313" key="10">
    <source>
        <dbReference type="Proteomes" id="UP000248198"/>
    </source>
</evidence>
<evidence type="ECO:0000313" key="9">
    <source>
        <dbReference type="EMBL" id="PYF74840.1"/>
    </source>
</evidence>
<dbReference type="InterPro" id="IPR011008">
    <property type="entry name" value="Dimeric_a/b-barrel"/>
</dbReference>
<evidence type="ECO:0000256" key="4">
    <source>
        <dbReference type="ARBA" id="ARBA00023002"/>
    </source>
</evidence>
<dbReference type="EMBL" id="QKLU01000003">
    <property type="protein sequence ID" value="PYF74840.1"/>
    <property type="molecule type" value="Genomic_DNA"/>
</dbReference>
<dbReference type="GO" id="GO:0046872">
    <property type="term" value="F:metal ion binding"/>
    <property type="evidence" value="ECO:0007669"/>
    <property type="project" value="UniProtKB-KW"/>
</dbReference>